<protein>
    <submittedName>
        <fullName evidence="2">Uncharacterized protein</fullName>
    </submittedName>
</protein>
<accession>A0A226EW02</accession>
<reference evidence="2 3" key="1">
    <citation type="submission" date="2015-12" db="EMBL/GenBank/DDBJ databases">
        <title>The genome of Folsomia candida.</title>
        <authorList>
            <person name="Faddeeva A."/>
            <person name="Derks M.F."/>
            <person name="Anvar Y."/>
            <person name="Smit S."/>
            <person name="Van Straalen N."/>
            <person name="Roelofs D."/>
        </authorList>
    </citation>
    <scope>NUCLEOTIDE SEQUENCE [LARGE SCALE GENOMIC DNA]</scope>
    <source>
        <strain evidence="2 3">VU population</strain>
        <tissue evidence="2">Whole body</tissue>
    </source>
</reference>
<organism evidence="2 3">
    <name type="scientific">Folsomia candida</name>
    <name type="common">Springtail</name>
    <dbReference type="NCBI Taxonomy" id="158441"/>
    <lineage>
        <taxon>Eukaryota</taxon>
        <taxon>Metazoa</taxon>
        <taxon>Ecdysozoa</taxon>
        <taxon>Arthropoda</taxon>
        <taxon>Hexapoda</taxon>
        <taxon>Collembola</taxon>
        <taxon>Entomobryomorpha</taxon>
        <taxon>Isotomoidea</taxon>
        <taxon>Isotomidae</taxon>
        <taxon>Proisotominae</taxon>
        <taxon>Folsomia</taxon>
    </lineage>
</organism>
<proteinExistence type="predicted"/>
<evidence type="ECO:0000313" key="2">
    <source>
        <dbReference type="EMBL" id="OXA61347.1"/>
    </source>
</evidence>
<evidence type="ECO:0000256" key="1">
    <source>
        <dbReference type="SAM" id="MobiDB-lite"/>
    </source>
</evidence>
<feature type="region of interest" description="Disordered" evidence="1">
    <location>
        <begin position="1"/>
        <end position="39"/>
    </location>
</feature>
<dbReference type="AlphaFoldDB" id="A0A226EW02"/>
<feature type="compositionally biased region" description="Basic and acidic residues" evidence="1">
    <location>
        <begin position="28"/>
        <end position="39"/>
    </location>
</feature>
<evidence type="ECO:0000313" key="3">
    <source>
        <dbReference type="Proteomes" id="UP000198287"/>
    </source>
</evidence>
<dbReference type="Proteomes" id="UP000198287">
    <property type="component" value="Unassembled WGS sequence"/>
</dbReference>
<keyword evidence="3" id="KW-1185">Reference proteome</keyword>
<sequence length="200" mass="22152">MSRRIGRRSESTDRCGTYAKVTTTQSRTKSEVRLKVGTEKRREKFAPGFEISEEGPSLSYRGQLCPLTQGEGPKIAKTANGDTDFSKMEKDIEMLLSPKAEAAMELTYKKNKMKAGPVTWTSGFGLGTDVGVKFWPPKASAHFLGTGVKAGWSGLEVTAFGNGVNVKNPIAQWFSTDKETQKKRGERKQYHYSVDCELVE</sequence>
<name>A0A226EW02_FOLCA</name>
<gene>
    <name evidence="2" type="ORF">Fcan01_01384</name>
</gene>
<comment type="caution">
    <text evidence="2">The sequence shown here is derived from an EMBL/GenBank/DDBJ whole genome shotgun (WGS) entry which is preliminary data.</text>
</comment>
<dbReference type="EMBL" id="LNIX01000001">
    <property type="protein sequence ID" value="OXA61347.1"/>
    <property type="molecule type" value="Genomic_DNA"/>
</dbReference>